<dbReference type="Proteomes" id="UP000255082">
    <property type="component" value="Unassembled WGS sequence"/>
</dbReference>
<keyword evidence="1" id="KW-0732">Signal</keyword>
<sequence length="85" mass="8809">MLASPVAVATAALPVLSAAMRSAMITVPTFRYDAYGRNVLRRNELHQHAGEIPGNLDADRQHIARNAGAAGALSAATRAADTPTG</sequence>
<name>A0A378X2Q2_9NOCA</name>
<reference evidence="2 3" key="1">
    <citation type="submission" date="2018-06" db="EMBL/GenBank/DDBJ databases">
        <authorList>
            <consortium name="Pathogen Informatics"/>
            <person name="Doyle S."/>
        </authorList>
    </citation>
    <scope>NUCLEOTIDE SEQUENCE [LARGE SCALE GENOMIC DNA]</scope>
    <source>
        <strain evidence="2 3">NCTC13184</strain>
    </source>
</reference>
<accession>A0A378X2Q2</accession>
<evidence type="ECO:0000313" key="2">
    <source>
        <dbReference type="EMBL" id="SUA47876.1"/>
    </source>
</evidence>
<evidence type="ECO:0000313" key="3">
    <source>
        <dbReference type="Proteomes" id="UP000255082"/>
    </source>
</evidence>
<protein>
    <submittedName>
        <fullName evidence="2">Uncharacterized protein</fullName>
    </submittedName>
</protein>
<proteinExistence type="predicted"/>
<organism evidence="2 3">
    <name type="scientific">Nocardia africana</name>
    <dbReference type="NCBI Taxonomy" id="134964"/>
    <lineage>
        <taxon>Bacteria</taxon>
        <taxon>Bacillati</taxon>
        <taxon>Actinomycetota</taxon>
        <taxon>Actinomycetes</taxon>
        <taxon>Mycobacteriales</taxon>
        <taxon>Nocardiaceae</taxon>
        <taxon>Nocardia</taxon>
    </lineage>
</organism>
<gene>
    <name evidence="2" type="ORF">NCTC13184_06418</name>
</gene>
<evidence type="ECO:0000256" key="1">
    <source>
        <dbReference type="SAM" id="SignalP"/>
    </source>
</evidence>
<dbReference type="AlphaFoldDB" id="A0A378X2Q2"/>
<dbReference type="EMBL" id="UGRU01000001">
    <property type="protein sequence ID" value="SUA47876.1"/>
    <property type="molecule type" value="Genomic_DNA"/>
</dbReference>
<feature type="signal peptide" evidence="1">
    <location>
        <begin position="1"/>
        <end position="17"/>
    </location>
</feature>
<feature type="chain" id="PRO_5039498848" evidence="1">
    <location>
        <begin position="18"/>
        <end position="85"/>
    </location>
</feature>